<dbReference type="EMBL" id="JAERTZ010000026">
    <property type="protein sequence ID" value="MBL1378449.1"/>
    <property type="molecule type" value="Genomic_DNA"/>
</dbReference>
<comment type="caution">
    <text evidence="1">The sequence shown here is derived from an EMBL/GenBank/DDBJ whole genome shotgun (WGS) entry which is preliminary data.</text>
</comment>
<sequence>MLILKELNRLIEDEEGLTTVEYAIAGTLVAVAVVTAFSNLGDAVGDRVQDMANIINGEVTAVDPIVEPE</sequence>
<name>A0ABS1QW39_9GAMM</name>
<evidence type="ECO:0000313" key="1">
    <source>
        <dbReference type="EMBL" id="MBL1378449.1"/>
    </source>
</evidence>
<gene>
    <name evidence="1" type="ORF">JKV55_14100</name>
</gene>
<dbReference type="Proteomes" id="UP000638570">
    <property type="component" value="Unassembled WGS sequence"/>
</dbReference>
<dbReference type="RefSeq" id="WP_202086983.1">
    <property type="nucleotide sequence ID" value="NZ_JAERTZ010000026.1"/>
</dbReference>
<accession>A0ABS1QW39</accession>
<keyword evidence="2" id="KW-1185">Reference proteome</keyword>
<evidence type="ECO:0000313" key="2">
    <source>
        <dbReference type="Proteomes" id="UP000638570"/>
    </source>
</evidence>
<organism evidence="1 2">
    <name type="scientific">Zobellella iuensis</name>
    <dbReference type="NCBI Taxonomy" id="2803811"/>
    <lineage>
        <taxon>Bacteria</taxon>
        <taxon>Pseudomonadati</taxon>
        <taxon>Pseudomonadota</taxon>
        <taxon>Gammaproteobacteria</taxon>
        <taxon>Aeromonadales</taxon>
        <taxon>Aeromonadaceae</taxon>
        <taxon>Zobellella</taxon>
    </lineage>
</organism>
<reference evidence="2" key="1">
    <citation type="submission" date="2021-01" db="EMBL/GenBank/DDBJ databases">
        <title>Genome public.</title>
        <authorList>
            <person name="Liu C."/>
            <person name="Sun Q."/>
        </authorList>
    </citation>
    <scope>NUCLEOTIDE SEQUENCE [LARGE SCALE GENOMIC DNA]</scope>
    <source>
        <strain evidence="2">CGMCC 1.18722</strain>
    </source>
</reference>
<proteinExistence type="predicted"/>
<protein>
    <submittedName>
        <fullName evidence="1">Pilus assembly protein</fullName>
    </submittedName>
</protein>